<sequence>MTEMQQSKYHDLQAGLPSELSMQLAEVTLALGSAEDQVRHHKSPFHPQILREECECCAHTLAELAVAVQEFGEQNPLLCKQLGDVVAKMAEAQRHVTQQVQDRSNRLKRQAEKQLADYQSVKEFILSWVEKAESLLSGSVVWSPISQLQEQIRAYQVSLNYFYWIKKN</sequence>
<reference evidence="5" key="2">
    <citation type="submission" date="2025-09" db="UniProtKB">
        <authorList>
            <consortium name="Ensembl"/>
        </authorList>
    </citation>
    <scope>IDENTIFICATION</scope>
</reference>
<comment type="subcellular location">
    <subcellularLocation>
        <location evidence="1">Endomembrane system</location>
    </subcellularLocation>
</comment>
<keyword evidence="3" id="KW-0677">Repeat</keyword>
<keyword evidence="4" id="KW-0472">Membrane</keyword>
<reference evidence="5" key="1">
    <citation type="submission" date="2025-08" db="UniProtKB">
        <authorList>
            <consortium name="Ensembl"/>
        </authorList>
    </citation>
    <scope>IDENTIFICATION</scope>
</reference>
<dbReference type="STRING" id="109280.ENSHCOP00000024741"/>
<dbReference type="OMA" id="REECECC"/>
<evidence type="ECO:0000256" key="1">
    <source>
        <dbReference type="ARBA" id="ARBA00004308"/>
    </source>
</evidence>
<dbReference type="Proteomes" id="UP000264820">
    <property type="component" value="Unplaced"/>
</dbReference>
<dbReference type="PANTHER" id="PTHR14514:SF3">
    <property type="entry name" value="NESPRIN-1"/>
    <property type="match status" value="1"/>
</dbReference>
<keyword evidence="6" id="KW-1185">Reference proteome</keyword>
<dbReference type="Gene3D" id="1.20.58.60">
    <property type="match status" value="1"/>
</dbReference>
<keyword evidence="2" id="KW-0597">Phosphoprotein</keyword>
<dbReference type="AlphaFoldDB" id="A0A3Q3E087"/>
<accession>A0A3Q3E087</accession>
<dbReference type="GeneTree" id="ENSGT01030000234944"/>
<evidence type="ECO:0000313" key="6">
    <source>
        <dbReference type="Proteomes" id="UP000264820"/>
    </source>
</evidence>
<evidence type="ECO:0000256" key="3">
    <source>
        <dbReference type="ARBA" id="ARBA00022737"/>
    </source>
</evidence>
<name>A0A3Q3E087_HIPCM</name>
<organism evidence="5 6">
    <name type="scientific">Hippocampus comes</name>
    <name type="common">Tiger tail seahorse</name>
    <dbReference type="NCBI Taxonomy" id="109280"/>
    <lineage>
        <taxon>Eukaryota</taxon>
        <taxon>Metazoa</taxon>
        <taxon>Chordata</taxon>
        <taxon>Craniata</taxon>
        <taxon>Vertebrata</taxon>
        <taxon>Euteleostomi</taxon>
        <taxon>Actinopterygii</taxon>
        <taxon>Neopterygii</taxon>
        <taxon>Teleostei</taxon>
        <taxon>Neoteleostei</taxon>
        <taxon>Acanthomorphata</taxon>
        <taxon>Syngnathiaria</taxon>
        <taxon>Syngnathiformes</taxon>
        <taxon>Syngnathoidei</taxon>
        <taxon>Syngnathidae</taxon>
        <taxon>Hippocampus</taxon>
    </lineage>
</organism>
<proteinExistence type="predicted"/>
<evidence type="ECO:0000313" key="5">
    <source>
        <dbReference type="Ensembl" id="ENSHCOP00000024741.1"/>
    </source>
</evidence>
<evidence type="ECO:0000256" key="2">
    <source>
        <dbReference type="ARBA" id="ARBA00022553"/>
    </source>
</evidence>
<dbReference type="PANTHER" id="PTHR14514">
    <property type="entry name" value="PKA ANCHORING PROTEIN"/>
    <property type="match status" value="1"/>
</dbReference>
<protein>
    <submittedName>
        <fullName evidence="5">Uncharacterized protein</fullName>
    </submittedName>
</protein>
<evidence type="ECO:0000256" key="4">
    <source>
        <dbReference type="ARBA" id="ARBA00023136"/>
    </source>
</evidence>
<dbReference type="Ensembl" id="ENSHCOT00000018231.1">
    <property type="protein sequence ID" value="ENSHCOP00000024741.1"/>
    <property type="gene ID" value="ENSHCOG00000014316.1"/>
</dbReference>